<protein>
    <recommendedName>
        <fullName evidence="3">Non-specific serine/threonine protein kinase</fullName>
    </recommendedName>
</protein>
<evidence type="ECO:0000313" key="1">
    <source>
        <dbReference type="EMBL" id="KAJ9559336.1"/>
    </source>
</evidence>
<evidence type="ECO:0008006" key="3">
    <source>
        <dbReference type="Google" id="ProtNLM"/>
    </source>
</evidence>
<accession>A0AA38TS44</accession>
<evidence type="ECO:0000313" key="2">
    <source>
        <dbReference type="Proteomes" id="UP001172457"/>
    </source>
</evidence>
<dbReference type="Proteomes" id="UP001172457">
    <property type="component" value="Chromosome 3"/>
</dbReference>
<dbReference type="EMBL" id="JARYMX010000003">
    <property type="protein sequence ID" value="KAJ9559336.1"/>
    <property type="molecule type" value="Genomic_DNA"/>
</dbReference>
<gene>
    <name evidence="1" type="ORF">OSB04_013950</name>
</gene>
<proteinExistence type="predicted"/>
<dbReference type="AlphaFoldDB" id="A0AA38TS44"/>
<name>A0AA38TS44_9ASTR</name>
<keyword evidence="2" id="KW-1185">Reference proteome</keyword>
<sequence>MTGYPFSRVQNKEICDINQNTKSNPVFTLVYRIGIACSSELPRDRIDMSYVLDQLKFVKKTFLEGSKSSSFASQKMS</sequence>
<comment type="caution">
    <text evidence="1">The sequence shown here is derived from an EMBL/GenBank/DDBJ whole genome shotgun (WGS) entry which is preliminary data.</text>
</comment>
<organism evidence="1 2">
    <name type="scientific">Centaurea solstitialis</name>
    <name type="common">yellow star-thistle</name>
    <dbReference type="NCBI Taxonomy" id="347529"/>
    <lineage>
        <taxon>Eukaryota</taxon>
        <taxon>Viridiplantae</taxon>
        <taxon>Streptophyta</taxon>
        <taxon>Embryophyta</taxon>
        <taxon>Tracheophyta</taxon>
        <taxon>Spermatophyta</taxon>
        <taxon>Magnoliopsida</taxon>
        <taxon>eudicotyledons</taxon>
        <taxon>Gunneridae</taxon>
        <taxon>Pentapetalae</taxon>
        <taxon>asterids</taxon>
        <taxon>campanulids</taxon>
        <taxon>Asterales</taxon>
        <taxon>Asteraceae</taxon>
        <taxon>Carduoideae</taxon>
        <taxon>Cardueae</taxon>
        <taxon>Centaureinae</taxon>
        <taxon>Centaurea</taxon>
    </lineage>
</organism>
<reference evidence="1" key="1">
    <citation type="submission" date="2023-03" db="EMBL/GenBank/DDBJ databases">
        <title>Chromosome-scale reference genome and RAD-based genetic map of yellow starthistle (Centaurea solstitialis) reveal putative structural variation and QTLs associated with invader traits.</title>
        <authorList>
            <person name="Reatini B."/>
            <person name="Cang F.A."/>
            <person name="Jiang Q."/>
            <person name="Mckibben M.T.W."/>
            <person name="Barker M.S."/>
            <person name="Rieseberg L.H."/>
            <person name="Dlugosch K.M."/>
        </authorList>
    </citation>
    <scope>NUCLEOTIDE SEQUENCE</scope>
    <source>
        <strain evidence="1">CAN-66</strain>
        <tissue evidence="1">Leaf</tissue>
    </source>
</reference>